<dbReference type="CDD" id="cd17321">
    <property type="entry name" value="MFS_MMR_MDR_like"/>
    <property type="match status" value="1"/>
</dbReference>
<feature type="transmembrane region" description="Helical" evidence="6">
    <location>
        <begin position="108"/>
        <end position="130"/>
    </location>
</feature>
<feature type="transmembrane region" description="Helical" evidence="6">
    <location>
        <begin position="304"/>
        <end position="324"/>
    </location>
</feature>
<feature type="transmembrane region" description="Helical" evidence="6">
    <location>
        <begin position="271"/>
        <end position="292"/>
    </location>
</feature>
<reference evidence="8" key="1">
    <citation type="journal article" date="2023" name="Microb. Genom.">
        <title>Mesoterricola silvestris gen. nov., sp. nov., Mesoterricola sediminis sp. nov., Geothrix oryzae sp. nov., Geothrix edaphica sp. nov., Geothrix rubra sp. nov., and Geothrix limicola sp. nov., six novel members of Acidobacteriota isolated from soils.</title>
        <authorList>
            <person name="Weisberg A.J."/>
            <person name="Pearce E."/>
            <person name="Kramer C.G."/>
            <person name="Chang J.H."/>
            <person name="Clarke C.R."/>
        </authorList>
    </citation>
    <scope>NUCLEOTIDE SEQUENCE</scope>
    <source>
        <strain evidence="8">ND06-05F</strain>
    </source>
</reference>
<feature type="transmembrane region" description="Helical" evidence="6">
    <location>
        <begin position="57"/>
        <end position="77"/>
    </location>
</feature>
<dbReference type="SUPFAM" id="SSF103473">
    <property type="entry name" value="MFS general substrate transporter"/>
    <property type="match status" value="1"/>
</dbReference>
<evidence type="ECO:0000256" key="2">
    <source>
        <dbReference type="ARBA" id="ARBA00022692"/>
    </source>
</evidence>
<keyword evidence="4 6" id="KW-0472">Membrane</keyword>
<dbReference type="InterPro" id="IPR020846">
    <property type="entry name" value="MFS_dom"/>
</dbReference>
<comment type="caution">
    <text evidence="8">The sequence shown here is derived from an EMBL/GenBank/DDBJ whole genome shotgun (WGS) entry which is preliminary data.</text>
</comment>
<dbReference type="Gene3D" id="1.20.1250.20">
    <property type="entry name" value="MFS general substrate transporter like domains"/>
    <property type="match status" value="1"/>
</dbReference>
<keyword evidence="2 6" id="KW-0812">Transmembrane</keyword>
<feature type="transmembrane region" description="Helical" evidence="6">
    <location>
        <begin position="17"/>
        <end position="45"/>
    </location>
</feature>
<feature type="transmembrane region" description="Helical" evidence="6">
    <location>
        <begin position="172"/>
        <end position="191"/>
    </location>
</feature>
<evidence type="ECO:0000259" key="7">
    <source>
        <dbReference type="PROSITE" id="PS50850"/>
    </source>
</evidence>
<feature type="transmembrane region" description="Helical" evidence="6">
    <location>
        <begin position="203"/>
        <end position="222"/>
    </location>
</feature>
<name>A0AAJ2PL95_9ACTN</name>
<feature type="transmembrane region" description="Helical" evidence="6">
    <location>
        <begin position="84"/>
        <end position="102"/>
    </location>
</feature>
<feature type="transmembrane region" description="Helical" evidence="6">
    <location>
        <begin position="234"/>
        <end position="251"/>
    </location>
</feature>
<dbReference type="PROSITE" id="PS50850">
    <property type="entry name" value="MFS"/>
    <property type="match status" value="1"/>
</dbReference>
<feature type="domain" description="Major facilitator superfamily (MFS) profile" evidence="7">
    <location>
        <begin position="19"/>
        <end position="505"/>
    </location>
</feature>
<accession>A0AAJ2PL95</accession>
<keyword evidence="3 6" id="KW-1133">Transmembrane helix</keyword>
<dbReference type="Proteomes" id="UP001273589">
    <property type="component" value="Unassembled WGS sequence"/>
</dbReference>
<feature type="transmembrane region" description="Helical" evidence="6">
    <location>
        <begin position="485"/>
        <end position="504"/>
    </location>
</feature>
<evidence type="ECO:0000313" key="9">
    <source>
        <dbReference type="Proteomes" id="UP001273589"/>
    </source>
</evidence>
<dbReference type="GO" id="GO:0022857">
    <property type="term" value="F:transmembrane transporter activity"/>
    <property type="evidence" value="ECO:0007669"/>
    <property type="project" value="InterPro"/>
</dbReference>
<dbReference type="GO" id="GO:0005886">
    <property type="term" value="C:plasma membrane"/>
    <property type="evidence" value="ECO:0007669"/>
    <property type="project" value="UniProtKB-SubCell"/>
</dbReference>
<dbReference type="InterPro" id="IPR036259">
    <property type="entry name" value="MFS_trans_sf"/>
</dbReference>
<gene>
    <name evidence="8" type="ORF">PV367_06305</name>
</gene>
<dbReference type="GO" id="GO:0046677">
    <property type="term" value="P:response to antibiotic"/>
    <property type="evidence" value="ECO:0007669"/>
    <property type="project" value="UniProtKB-KW"/>
</dbReference>
<proteinExistence type="predicted"/>
<dbReference type="Pfam" id="PF07690">
    <property type="entry name" value="MFS_1"/>
    <property type="match status" value="1"/>
</dbReference>
<feature type="transmembrane region" description="Helical" evidence="6">
    <location>
        <begin position="400"/>
        <end position="421"/>
    </location>
</feature>
<dbReference type="PANTHER" id="PTHR42718:SF42">
    <property type="entry name" value="EXPORT PROTEIN"/>
    <property type="match status" value="1"/>
</dbReference>
<evidence type="ECO:0000256" key="1">
    <source>
        <dbReference type="ARBA" id="ARBA00004651"/>
    </source>
</evidence>
<dbReference type="InterPro" id="IPR011701">
    <property type="entry name" value="MFS"/>
</dbReference>
<evidence type="ECO:0000256" key="6">
    <source>
        <dbReference type="SAM" id="Phobius"/>
    </source>
</evidence>
<dbReference type="EMBL" id="JARAWN010000023">
    <property type="protein sequence ID" value="MDX3129424.1"/>
    <property type="molecule type" value="Genomic_DNA"/>
</dbReference>
<keyword evidence="5" id="KW-0046">Antibiotic resistance</keyword>
<protein>
    <submittedName>
        <fullName evidence="8">MFS transporter</fullName>
    </submittedName>
</protein>
<dbReference type="PANTHER" id="PTHR42718">
    <property type="entry name" value="MAJOR FACILITATOR SUPERFAMILY MULTIDRUG TRANSPORTER MFSC"/>
    <property type="match status" value="1"/>
</dbReference>
<evidence type="ECO:0000256" key="5">
    <source>
        <dbReference type="ARBA" id="ARBA00023251"/>
    </source>
</evidence>
<feature type="transmembrane region" description="Helical" evidence="6">
    <location>
        <begin position="142"/>
        <end position="166"/>
    </location>
</feature>
<evidence type="ECO:0000256" key="4">
    <source>
        <dbReference type="ARBA" id="ARBA00023136"/>
    </source>
</evidence>
<feature type="transmembrane region" description="Helical" evidence="6">
    <location>
        <begin position="336"/>
        <end position="353"/>
    </location>
</feature>
<dbReference type="RefSeq" id="WP_319689943.1">
    <property type="nucleotide sequence ID" value="NZ_JARAWN010000023.1"/>
</dbReference>
<dbReference type="Gene3D" id="1.20.1720.10">
    <property type="entry name" value="Multidrug resistance protein D"/>
    <property type="match status" value="1"/>
</dbReference>
<comment type="subcellular location">
    <subcellularLocation>
        <location evidence="1">Cell membrane</location>
        <topology evidence="1">Multi-pass membrane protein</topology>
    </subcellularLocation>
</comment>
<organism evidence="8 9">
    <name type="scientific">Streptomyces europaeiscabiei</name>
    <dbReference type="NCBI Taxonomy" id="146819"/>
    <lineage>
        <taxon>Bacteria</taxon>
        <taxon>Bacillati</taxon>
        <taxon>Actinomycetota</taxon>
        <taxon>Actinomycetes</taxon>
        <taxon>Kitasatosporales</taxon>
        <taxon>Streptomycetaceae</taxon>
        <taxon>Streptomyces</taxon>
    </lineage>
</organism>
<dbReference type="AlphaFoldDB" id="A0AAJ2PL95"/>
<sequence>MPTPGADITDLLPTRRWLGLVCLTAALLIIGLDVTVLTIALPTLATAVGASTSELQWITNAFTLPFAALLLPSMALGTRGRKQLLMAGLAVFAAGSALALPADSAAGLMASRALMGAGAAATVPHALSLAPTLASPGGREGAAAVASGCFALGLPLGPVVGGWLLATYGWHAIFVVNLVVVLAALVGVALAVPEQRRRRVEPVDAVCTVLVLAGTWAVAYAVTEATTRGWAHPVTVPVFLAGVALLCAMVIRLIRTRSPLADAALWHHPRFTWAICTLSFITLILLVLLFILPQYLQQVQGYDVWSTGVRLMPMMVGFALGTVAGNRLVTVADAKWTLALGILLCSFGLSWIGQLSRGSSYPVAAGALVTTGLALGFTLPTALKALTDSLSPEKAVTAHALANTCRQIAAAFGIAVMGAVLNTTYRRELREDAPADLADGVVDEARQSMADAAEAAAALPMREGEDLVTLAQHAFVTGMTTTARIGASVAAFLALLLMVCMPTLRRPPRRAP</sequence>
<feature type="transmembrane region" description="Helical" evidence="6">
    <location>
        <begin position="359"/>
        <end position="379"/>
    </location>
</feature>
<dbReference type="PRINTS" id="PR01036">
    <property type="entry name" value="TCRTETB"/>
</dbReference>
<evidence type="ECO:0000256" key="3">
    <source>
        <dbReference type="ARBA" id="ARBA00022989"/>
    </source>
</evidence>
<evidence type="ECO:0000313" key="8">
    <source>
        <dbReference type="EMBL" id="MDX3129424.1"/>
    </source>
</evidence>